<organism evidence="1 2">
    <name type="scientific">Arcicella rigui</name>
    <dbReference type="NCBI Taxonomy" id="797020"/>
    <lineage>
        <taxon>Bacteria</taxon>
        <taxon>Pseudomonadati</taxon>
        <taxon>Bacteroidota</taxon>
        <taxon>Cytophagia</taxon>
        <taxon>Cytophagales</taxon>
        <taxon>Flectobacillaceae</taxon>
        <taxon>Arcicella</taxon>
    </lineage>
</organism>
<dbReference type="EMBL" id="JAYFUM010000024">
    <property type="protein sequence ID" value="MEA5141186.1"/>
    <property type="molecule type" value="Genomic_DNA"/>
</dbReference>
<protein>
    <submittedName>
        <fullName evidence="1">TylF/MycF/NovP-related O-methyltransferase</fullName>
        <ecNumber evidence="1">2.1.1.-</ecNumber>
    </submittedName>
</protein>
<dbReference type="Proteomes" id="UP001302949">
    <property type="component" value="Unassembled WGS sequence"/>
</dbReference>
<dbReference type="GO" id="GO:0008168">
    <property type="term" value="F:methyltransferase activity"/>
    <property type="evidence" value="ECO:0007669"/>
    <property type="project" value="UniProtKB-KW"/>
</dbReference>
<comment type="caution">
    <text evidence="1">The sequence shown here is derived from an EMBL/GenBank/DDBJ whole genome shotgun (WGS) entry which is preliminary data.</text>
</comment>
<dbReference type="EC" id="2.1.1.-" evidence="1"/>
<evidence type="ECO:0000313" key="2">
    <source>
        <dbReference type="Proteomes" id="UP001302949"/>
    </source>
</evidence>
<dbReference type="RefSeq" id="WP_323298343.1">
    <property type="nucleotide sequence ID" value="NZ_JAYFUM010000024.1"/>
</dbReference>
<accession>A0ABU5QEC1</accession>
<name>A0ABU5QEC1_9BACT</name>
<proteinExistence type="predicted"/>
<gene>
    <name evidence="1" type="ORF">VB248_18685</name>
</gene>
<dbReference type="Pfam" id="PF05711">
    <property type="entry name" value="TylF"/>
    <property type="match status" value="1"/>
</dbReference>
<evidence type="ECO:0000313" key="1">
    <source>
        <dbReference type="EMBL" id="MEA5141186.1"/>
    </source>
</evidence>
<dbReference type="InterPro" id="IPR029063">
    <property type="entry name" value="SAM-dependent_MTases_sf"/>
</dbReference>
<keyword evidence="1" id="KW-0808">Transferase</keyword>
<keyword evidence="1" id="KW-0489">Methyltransferase</keyword>
<dbReference type="SUPFAM" id="SSF53335">
    <property type="entry name" value="S-adenosyl-L-methionine-dependent methyltransferases"/>
    <property type="match status" value="1"/>
</dbReference>
<dbReference type="PANTHER" id="PTHR40036:SF1">
    <property type="entry name" value="MACROCIN O-METHYLTRANSFERASE"/>
    <property type="match status" value="1"/>
</dbReference>
<dbReference type="Gene3D" id="3.40.50.150">
    <property type="entry name" value="Vaccinia Virus protein VP39"/>
    <property type="match status" value="1"/>
</dbReference>
<reference evidence="1 2" key="1">
    <citation type="submission" date="2023-12" db="EMBL/GenBank/DDBJ databases">
        <title>Novel species of the genus Arcicella isolated from rivers.</title>
        <authorList>
            <person name="Lu H."/>
        </authorList>
    </citation>
    <scope>NUCLEOTIDE SEQUENCE [LARGE SCALE GENOMIC DNA]</scope>
    <source>
        <strain evidence="1 2">KCTC 23307</strain>
    </source>
</reference>
<dbReference type="PANTHER" id="PTHR40036">
    <property type="entry name" value="MACROCIN O-METHYLTRANSFERASE"/>
    <property type="match status" value="1"/>
</dbReference>
<keyword evidence="2" id="KW-1185">Reference proteome</keyword>
<dbReference type="GO" id="GO:0032259">
    <property type="term" value="P:methylation"/>
    <property type="evidence" value="ECO:0007669"/>
    <property type="project" value="UniProtKB-KW"/>
</dbReference>
<sequence length="226" mass="26077">MKSVFSRVLNLIGYKIIKTSFKPKYRRTYKKFKQFTMMPEDLYCENLAICERYKAVSGNIVECGVWRGGMIAGIAETIGQINKKYYLLDSFEGLPNVQEIDGEKAINWQKENIQDNCKAELKEAEKAMSLAEIQNFKIIKGWFHNTLPTFSIEKIVILRLDGDWYESIHDCLYYLFPKLEIGGLLIVDDYHIWDGTSKAIHDYLSSIKSSSKINISKGGVMYIIKI</sequence>
<dbReference type="InterPro" id="IPR008884">
    <property type="entry name" value="TylF_MeTrfase"/>
</dbReference>